<gene>
    <name evidence="1" type="ORF">GO986_21960</name>
</gene>
<organism evidence="1 2">
    <name type="scientific">Deinococcus arboris</name>
    <dbReference type="NCBI Taxonomy" id="2682977"/>
    <lineage>
        <taxon>Bacteria</taxon>
        <taxon>Thermotogati</taxon>
        <taxon>Deinococcota</taxon>
        <taxon>Deinococci</taxon>
        <taxon>Deinococcales</taxon>
        <taxon>Deinococcaceae</taxon>
        <taxon>Deinococcus</taxon>
    </lineage>
</organism>
<reference evidence="1 2" key="1">
    <citation type="submission" date="2019-12" db="EMBL/GenBank/DDBJ databases">
        <title>Deinococcus sp. HMF7620 Genome sequencing and assembly.</title>
        <authorList>
            <person name="Kang H."/>
            <person name="Kim H."/>
            <person name="Joh K."/>
        </authorList>
    </citation>
    <scope>NUCLEOTIDE SEQUENCE [LARGE SCALE GENOMIC DNA]</scope>
    <source>
        <strain evidence="1 2">HMF7620</strain>
    </source>
</reference>
<comment type="caution">
    <text evidence="1">The sequence shown here is derived from an EMBL/GenBank/DDBJ whole genome shotgun (WGS) entry which is preliminary data.</text>
</comment>
<evidence type="ECO:0000313" key="2">
    <source>
        <dbReference type="Proteomes" id="UP000483286"/>
    </source>
</evidence>
<evidence type="ECO:0000313" key="1">
    <source>
        <dbReference type="EMBL" id="MVN89402.1"/>
    </source>
</evidence>
<keyword evidence="2" id="KW-1185">Reference proteome</keyword>
<accession>A0A7C9M4W7</accession>
<dbReference type="AlphaFoldDB" id="A0A7C9M4W7"/>
<sequence>MARLILELTNDTHLTFEASDDWVTQAAQRARSVQGEHNRMFWFTDPAVRPSAGSVSGILIHQVKEDLDT</sequence>
<protein>
    <submittedName>
        <fullName evidence="1">Uncharacterized protein</fullName>
    </submittedName>
</protein>
<dbReference type="EMBL" id="WQLB01000060">
    <property type="protein sequence ID" value="MVN89402.1"/>
    <property type="molecule type" value="Genomic_DNA"/>
</dbReference>
<proteinExistence type="predicted"/>
<name>A0A7C9M4W7_9DEIO</name>
<dbReference type="RefSeq" id="WP_157461660.1">
    <property type="nucleotide sequence ID" value="NZ_WQLB01000060.1"/>
</dbReference>
<dbReference type="Proteomes" id="UP000483286">
    <property type="component" value="Unassembled WGS sequence"/>
</dbReference>